<proteinExistence type="predicted"/>
<reference evidence="1" key="1">
    <citation type="submission" date="2019-01" db="EMBL/GenBank/DDBJ databases">
        <authorList>
            <person name="Ashton P.M."/>
            <person name="Dallman T."/>
            <person name="Nair S."/>
            <person name="De Pinna E."/>
            <person name="Peters T."/>
            <person name="Grant K."/>
        </authorList>
    </citation>
    <scope>NUCLEOTIDE SEQUENCE</scope>
    <source>
        <strain evidence="1">626680</strain>
    </source>
</reference>
<comment type="caution">
    <text evidence="1">The sequence shown here is derived from an EMBL/GenBank/DDBJ whole genome shotgun (WGS) entry which is preliminary data.</text>
</comment>
<organism evidence="1">
    <name type="scientific">Salmonella enterica subsp. enterica serovar Adjame</name>
    <dbReference type="NCBI Taxonomy" id="2021403"/>
    <lineage>
        <taxon>Bacteria</taxon>
        <taxon>Pseudomonadati</taxon>
        <taxon>Pseudomonadota</taxon>
        <taxon>Gammaproteobacteria</taxon>
        <taxon>Enterobacterales</taxon>
        <taxon>Enterobacteriaceae</taxon>
        <taxon>Salmonella</taxon>
    </lineage>
</organism>
<name>A0A5H6NYJ2_SALET</name>
<sequence length="89" mass="10193">MHLIKIPLHCKWIFSALRYGGNNVKNLHHKAEKKSVEIRQALVQETLIRRIGNRLRKNLCQDLLSKNDSVILLAEVPRTAFSGTNFTVS</sequence>
<gene>
    <name evidence="1" type="ORF">ERG05_04960</name>
</gene>
<dbReference type="AlphaFoldDB" id="A0A5H6NYJ2"/>
<accession>A0A5H6NYJ2</accession>
<dbReference type="EMBL" id="AAHVST010000003">
    <property type="protein sequence ID" value="ECA8669305.1"/>
    <property type="molecule type" value="Genomic_DNA"/>
</dbReference>
<protein>
    <submittedName>
        <fullName evidence="1">Uncharacterized protein</fullName>
    </submittedName>
</protein>
<evidence type="ECO:0000313" key="1">
    <source>
        <dbReference type="EMBL" id="ECA8669305.1"/>
    </source>
</evidence>